<evidence type="ECO:0000256" key="1">
    <source>
        <dbReference type="ARBA" id="ARBA00001947"/>
    </source>
</evidence>
<name>A0ABS8DFF3_9FIRM</name>
<dbReference type="PANTHER" id="PTHR30304:SF0">
    <property type="entry name" value="D-TAGATOSE-1,6-BISPHOSPHATE ALDOLASE SUBUNIT GATY-RELATED"/>
    <property type="match status" value="1"/>
</dbReference>
<dbReference type="Gene3D" id="3.20.20.70">
    <property type="entry name" value="Aldolase class I"/>
    <property type="match status" value="1"/>
</dbReference>
<dbReference type="Proteomes" id="UP001299546">
    <property type="component" value="Unassembled WGS sequence"/>
</dbReference>
<evidence type="ECO:0000313" key="3">
    <source>
        <dbReference type="Proteomes" id="UP001299546"/>
    </source>
</evidence>
<dbReference type="PANTHER" id="PTHR30304">
    <property type="entry name" value="D-TAGATOSE-1,6-BISPHOSPHATE ALDOLASE"/>
    <property type="match status" value="1"/>
</dbReference>
<keyword evidence="3" id="KW-1185">Reference proteome</keyword>
<dbReference type="PIRSF" id="PIRSF001359">
    <property type="entry name" value="F_bP_aldolase_II"/>
    <property type="match status" value="1"/>
</dbReference>
<dbReference type="Pfam" id="PF01116">
    <property type="entry name" value="F_bP_aldolase"/>
    <property type="match status" value="1"/>
</dbReference>
<dbReference type="SUPFAM" id="SSF51569">
    <property type="entry name" value="Aldolase"/>
    <property type="match status" value="1"/>
</dbReference>
<organism evidence="2 3">
    <name type="scientific">Bariatricus massiliensis</name>
    <dbReference type="NCBI Taxonomy" id="1745713"/>
    <lineage>
        <taxon>Bacteria</taxon>
        <taxon>Bacillati</taxon>
        <taxon>Bacillota</taxon>
        <taxon>Clostridia</taxon>
        <taxon>Lachnospirales</taxon>
        <taxon>Lachnospiraceae</taxon>
        <taxon>Bariatricus</taxon>
    </lineage>
</organism>
<evidence type="ECO:0000313" key="2">
    <source>
        <dbReference type="EMBL" id="MCB7386929.1"/>
    </source>
</evidence>
<gene>
    <name evidence="2" type="ORF">LIZ65_06475</name>
</gene>
<protein>
    <submittedName>
        <fullName evidence="2">Class II fructose-bisphosphate aldolase</fullName>
    </submittedName>
</protein>
<dbReference type="InterPro" id="IPR050246">
    <property type="entry name" value="Class_II_FBP_aldolase"/>
</dbReference>
<proteinExistence type="predicted"/>
<dbReference type="EMBL" id="JAJCIS010000002">
    <property type="protein sequence ID" value="MCB7386929.1"/>
    <property type="molecule type" value="Genomic_DNA"/>
</dbReference>
<dbReference type="RefSeq" id="WP_066738657.1">
    <property type="nucleotide sequence ID" value="NZ_JAJCIQ010000002.1"/>
</dbReference>
<reference evidence="2 3" key="1">
    <citation type="submission" date="2021-10" db="EMBL/GenBank/DDBJ databases">
        <title>Collection of gut derived symbiotic bacterial strains cultured from healthy donors.</title>
        <authorList>
            <person name="Lin H."/>
            <person name="Littmann E."/>
            <person name="Kohout C."/>
            <person name="Pamer E.G."/>
        </authorList>
    </citation>
    <scope>NUCLEOTIDE SEQUENCE [LARGE SCALE GENOMIC DNA]</scope>
    <source>
        <strain evidence="2 3">DFI.1.165</strain>
    </source>
</reference>
<dbReference type="InterPro" id="IPR013785">
    <property type="entry name" value="Aldolase_TIM"/>
</dbReference>
<sequence length="282" mass="31021">MKEENRFVNILKKAEEGKYAVGAVNIFNYITAKAAIEAAEEIGQDVIIQTSVGTVEYFGAEALISMIDSIRRYAKVNVAVHLDHCRDKELGKRCAEAGWDSIMMDFSQQLLESNISSSREMAEIAHARGVAIEGEVGIISGTEEEIVNDREVGAGYEETIKYIKESEVDAVAPAIGTAHGVYKGTPNINFELVGQLGKENVPIVIHGGSGLSAETFCRLIKLGGRKINISTIVKNTYLEKTAQLVMSREKFSPIAFDEQVKIAVKEEIRKHLEVFSGIKNHF</sequence>
<comment type="caution">
    <text evidence="2">The sequence shown here is derived from an EMBL/GenBank/DDBJ whole genome shotgun (WGS) entry which is preliminary data.</text>
</comment>
<dbReference type="InterPro" id="IPR000771">
    <property type="entry name" value="FBA_II"/>
</dbReference>
<accession>A0ABS8DFF3</accession>
<comment type="cofactor">
    <cofactor evidence="1">
        <name>Zn(2+)</name>
        <dbReference type="ChEBI" id="CHEBI:29105"/>
    </cofactor>
</comment>